<protein>
    <submittedName>
        <fullName evidence="2">Uncharacterized protein</fullName>
    </submittedName>
</protein>
<organism evidence="2 3">
    <name type="scientific">Eumeta variegata</name>
    <name type="common">Bagworm moth</name>
    <name type="synonym">Eumeta japonica</name>
    <dbReference type="NCBI Taxonomy" id="151549"/>
    <lineage>
        <taxon>Eukaryota</taxon>
        <taxon>Metazoa</taxon>
        <taxon>Ecdysozoa</taxon>
        <taxon>Arthropoda</taxon>
        <taxon>Hexapoda</taxon>
        <taxon>Insecta</taxon>
        <taxon>Pterygota</taxon>
        <taxon>Neoptera</taxon>
        <taxon>Endopterygota</taxon>
        <taxon>Lepidoptera</taxon>
        <taxon>Glossata</taxon>
        <taxon>Ditrysia</taxon>
        <taxon>Tineoidea</taxon>
        <taxon>Psychidae</taxon>
        <taxon>Oiketicinae</taxon>
        <taxon>Eumeta</taxon>
    </lineage>
</organism>
<dbReference type="Proteomes" id="UP000299102">
    <property type="component" value="Unassembled WGS sequence"/>
</dbReference>
<comment type="caution">
    <text evidence="2">The sequence shown here is derived from an EMBL/GenBank/DDBJ whole genome shotgun (WGS) entry which is preliminary data.</text>
</comment>
<sequence>MHEVQACKSRERPASASRKLNIRGVSLEQDAIRHQTMESTKQTAGRKFVSSVSAPAAAPARRRATPRIFCSEFIYHRRTTSALRDRPVYGRDAPDGGGSRTGTRRNSYLLG</sequence>
<name>A0A4C1ZBR4_EUMVA</name>
<dbReference type="AlphaFoldDB" id="A0A4C1ZBR4"/>
<feature type="compositionally biased region" description="Basic and acidic residues" evidence="1">
    <location>
        <begin position="1"/>
        <end position="13"/>
    </location>
</feature>
<accession>A0A4C1ZBR4</accession>
<gene>
    <name evidence="2" type="ORF">EVAR_89547_1</name>
</gene>
<reference evidence="2 3" key="1">
    <citation type="journal article" date="2019" name="Commun. Biol.">
        <title>The bagworm genome reveals a unique fibroin gene that provides high tensile strength.</title>
        <authorList>
            <person name="Kono N."/>
            <person name="Nakamura H."/>
            <person name="Ohtoshi R."/>
            <person name="Tomita M."/>
            <person name="Numata K."/>
            <person name="Arakawa K."/>
        </authorList>
    </citation>
    <scope>NUCLEOTIDE SEQUENCE [LARGE SCALE GENOMIC DNA]</scope>
</reference>
<keyword evidence="3" id="KW-1185">Reference proteome</keyword>
<evidence type="ECO:0000313" key="3">
    <source>
        <dbReference type="Proteomes" id="UP000299102"/>
    </source>
</evidence>
<dbReference type="EMBL" id="BGZK01001687">
    <property type="protein sequence ID" value="GBP84564.1"/>
    <property type="molecule type" value="Genomic_DNA"/>
</dbReference>
<feature type="region of interest" description="Disordered" evidence="1">
    <location>
        <begin position="1"/>
        <end position="22"/>
    </location>
</feature>
<feature type="region of interest" description="Disordered" evidence="1">
    <location>
        <begin position="85"/>
        <end position="111"/>
    </location>
</feature>
<evidence type="ECO:0000256" key="1">
    <source>
        <dbReference type="SAM" id="MobiDB-lite"/>
    </source>
</evidence>
<evidence type="ECO:0000313" key="2">
    <source>
        <dbReference type="EMBL" id="GBP84564.1"/>
    </source>
</evidence>
<proteinExistence type="predicted"/>
<feature type="region of interest" description="Disordered" evidence="1">
    <location>
        <begin position="36"/>
        <end position="61"/>
    </location>
</feature>
<feature type="compositionally biased region" description="Basic and acidic residues" evidence="1">
    <location>
        <begin position="85"/>
        <end position="94"/>
    </location>
</feature>